<sequence>MGKMGKRKAPRAVPMRQGAGKSHRSRTTPIGTNFRRLHLSLLSVEWIRGSRKADASTLHARSPNRRRQITERLFRSSYYFARDADGGRRHVDTIFHH</sequence>
<dbReference type="AlphaFoldDB" id="A0A084VGB8"/>
<dbReference type="EMBL" id="ATLV01012762">
    <property type="status" value="NOT_ANNOTATED_CDS"/>
    <property type="molecule type" value="Genomic_DNA"/>
</dbReference>
<proteinExistence type="predicted"/>
<feature type="compositionally biased region" description="Basic residues" evidence="1">
    <location>
        <begin position="1"/>
        <end position="10"/>
    </location>
</feature>
<gene>
    <name evidence="2" type="ORF">ZHAS_00004196</name>
</gene>
<keyword evidence="4" id="KW-1185">Reference proteome</keyword>
<feature type="region of interest" description="Disordered" evidence="1">
    <location>
        <begin position="1"/>
        <end position="31"/>
    </location>
</feature>
<dbReference type="EnsemblMetazoa" id="ASIC004196-RA">
    <property type="protein sequence ID" value="ASIC004196-PA"/>
    <property type="gene ID" value="ASIC004196"/>
</dbReference>
<evidence type="ECO:0000313" key="2">
    <source>
        <dbReference type="EMBL" id="KFB37012.1"/>
    </source>
</evidence>
<dbReference type="VEuPathDB" id="VectorBase:ASIC004196"/>
<protein>
    <submittedName>
        <fullName evidence="2 3">Putative transcriptional regulator</fullName>
    </submittedName>
</protein>
<name>A0A084VGB8_ANOSI</name>
<accession>A0A084VGB8</accession>
<evidence type="ECO:0000256" key="1">
    <source>
        <dbReference type="SAM" id="MobiDB-lite"/>
    </source>
</evidence>
<dbReference type="EMBL" id="KE524813">
    <property type="protein sequence ID" value="KFB37012.1"/>
    <property type="molecule type" value="Genomic_DNA"/>
</dbReference>
<evidence type="ECO:0000313" key="4">
    <source>
        <dbReference type="Proteomes" id="UP000030765"/>
    </source>
</evidence>
<reference evidence="3" key="2">
    <citation type="submission" date="2020-05" db="UniProtKB">
        <authorList>
            <consortium name="EnsemblMetazoa"/>
        </authorList>
    </citation>
    <scope>IDENTIFICATION</scope>
</reference>
<organism evidence="2">
    <name type="scientific">Anopheles sinensis</name>
    <name type="common">Mosquito</name>
    <dbReference type="NCBI Taxonomy" id="74873"/>
    <lineage>
        <taxon>Eukaryota</taxon>
        <taxon>Metazoa</taxon>
        <taxon>Ecdysozoa</taxon>
        <taxon>Arthropoda</taxon>
        <taxon>Hexapoda</taxon>
        <taxon>Insecta</taxon>
        <taxon>Pterygota</taxon>
        <taxon>Neoptera</taxon>
        <taxon>Endopterygota</taxon>
        <taxon>Diptera</taxon>
        <taxon>Nematocera</taxon>
        <taxon>Culicoidea</taxon>
        <taxon>Culicidae</taxon>
        <taxon>Anophelinae</taxon>
        <taxon>Anopheles</taxon>
    </lineage>
</organism>
<reference evidence="2 4" key="1">
    <citation type="journal article" date="2014" name="BMC Genomics">
        <title>Genome sequence of Anopheles sinensis provides insight into genetics basis of mosquito competence for malaria parasites.</title>
        <authorList>
            <person name="Zhou D."/>
            <person name="Zhang D."/>
            <person name="Ding G."/>
            <person name="Shi L."/>
            <person name="Hou Q."/>
            <person name="Ye Y."/>
            <person name="Xu Y."/>
            <person name="Zhou H."/>
            <person name="Xiong C."/>
            <person name="Li S."/>
            <person name="Yu J."/>
            <person name="Hong S."/>
            <person name="Yu X."/>
            <person name="Zou P."/>
            <person name="Chen C."/>
            <person name="Chang X."/>
            <person name="Wang W."/>
            <person name="Lv Y."/>
            <person name="Sun Y."/>
            <person name="Ma L."/>
            <person name="Shen B."/>
            <person name="Zhu C."/>
        </authorList>
    </citation>
    <scope>NUCLEOTIDE SEQUENCE [LARGE SCALE GENOMIC DNA]</scope>
</reference>
<dbReference type="Proteomes" id="UP000030765">
    <property type="component" value="Unassembled WGS sequence"/>
</dbReference>
<evidence type="ECO:0000313" key="3">
    <source>
        <dbReference type="EnsemblMetazoa" id="ASIC004196-PA"/>
    </source>
</evidence>